<organism evidence="1 2">
    <name type="scientific">Trichinella pseudospiralis</name>
    <name type="common">Parasitic roundworm</name>
    <dbReference type="NCBI Taxonomy" id="6337"/>
    <lineage>
        <taxon>Eukaryota</taxon>
        <taxon>Metazoa</taxon>
        <taxon>Ecdysozoa</taxon>
        <taxon>Nematoda</taxon>
        <taxon>Enoplea</taxon>
        <taxon>Dorylaimia</taxon>
        <taxon>Trichinellida</taxon>
        <taxon>Trichinellidae</taxon>
        <taxon>Trichinella</taxon>
    </lineage>
</organism>
<evidence type="ECO:0000313" key="1">
    <source>
        <dbReference type="EMBL" id="KRY85538.1"/>
    </source>
</evidence>
<accession>A0A0V1FHV1</accession>
<comment type="caution">
    <text evidence="1">The sequence shown here is derived from an EMBL/GenBank/DDBJ whole genome shotgun (WGS) entry which is preliminary data.</text>
</comment>
<keyword evidence="2" id="KW-1185">Reference proteome</keyword>
<reference evidence="1 2" key="1">
    <citation type="submission" date="2015-01" db="EMBL/GenBank/DDBJ databases">
        <title>Evolution of Trichinella species and genotypes.</title>
        <authorList>
            <person name="Korhonen P.K."/>
            <person name="Edoardo P."/>
            <person name="Giuseppe L.R."/>
            <person name="Gasser R.B."/>
        </authorList>
    </citation>
    <scope>NUCLEOTIDE SEQUENCE [LARGE SCALE GENOMIC DNA]</scope>
    <source>
        <strain evidence="1">ISS470</strain>
    </source>
</reference>
<dbReference type="AlphaFoldDB" id="A0A0V1FHV1"/>
<evidence type="ECO:0000313" key="2">
    <source>
        <dbReference type="Proteomes" id="UP000054995"/>
    </source>
</evidence>
<proteinExistence type="predicted"/>
<dbReference type="Proteomes" id="UP000054995">
    <property type="component" value="Unassembled WGS sequence"/>
</dbReference>
<name>A0A0V1FHV1_TRIPS</name>
<sequence>MDAEMDERGRKRASGIETSLGCQCTTYVQMIALRDDETTTIMDDEEEIVFKQEEKEFNKERKKNLTSH</sequence>
<dbReference type="EMBL" id="JYDT01000088">
    <property type="protein sequence ID" value="KRY85538.1"/>
    <property type="molecule type" value="Genomic_DNA"/>
</dbReference>
<gene>
    <name evidence="1" type="ORF">T4D_8601</name>
</gene>
<protein>
    <submittedName>
        <fullName evidence="1">Uncharacterized protein</fullName>
    </submittedName>
</protein>